<gene>
    <name evidence="2" type="ORF">CDAR_32941</name>
</gene>
<proteinExistence type="predicted"/>
<organism evidence="2 3">
    <name type="scientific">Caerostris darwini</name>
    <dbReference type="NCBI Taxonomy" id="1538125"/>
    <lineage>
        <taxon>Eukaryota</taxon>
        <taxon>Metazoa</taxon>
        <taxon>Ecdysozoa</taxon>
        <taxon>Arthropoda</taxon>
        <taxon>Chelicerata</taxon>
        <taxon>Arachnida</taxon>
        <taxon>Araneae</taxon>
        <taxon>Araneomorphae</taxon>
        <taxon>Entelegynae</taxon>
        <taxon>Araneoidea</taxon>
        <taxon>Araneidae</taxon>
        <taxon>Caerostris</taxon>
    </lineage>
</organism>
<sequence>MSANKNTRTQSVVVRQWGQLIKGRSFPRCLSKRVDFRLKGRWGTLELVSARPSTQEGRSQMALVGGPNPRKIPNDKAFRYPPFPFRRAVKAMVLGL</sequence>
<dbReference type="AlphaFoldDB" id="A0AAV4SKA8"/>
<evidence type="ECO:0000256" key="1">
    <source>
        <dbReference type="SAM" id="MobiDB-lite"/>
    </source>
</evidence>
<protein>
    <submittedName>
        <fullName evidence="2">Uncharacterized protein</fullName>
    </submittedName>
</protein>
<evidence type="ECO:0000313" key="2">
    <source>
        <dbReference type="EMBL" id="GIY34210.1"/>
    </source>
</evidence>
<comment type="caution">
    <text evidence="2">The sequence shown here is derived from an EMBL/GenBank/DDBJ whole genome shotgun (WGS) entry which is preliminary data.</text>
</comment>
<evidence type="ECO:0000313" key="3">
    <source>
        <dbReference type="Proteomes" id="UP001054837"/>
    </source>
</evidence>
<accession>A0AAV4SKA8</accession>
<keyword evidence="3" id="KW-1185">Reference proteome</keyword>
<feature type="region of interest" description="Disordered" evidence="1">
    <location>
        <begin position="56"/>
        <end position="76"/>
    </location>
</feature>
<dbReference type="EMBL" id="BPLQ01008042">
    <property type="protein sequence ID" value="GIY34210.1"/>
    <property type="molecule type" value="Genomic_DNA"/>
</dbReference>
<dbReference type="Proteomes" id="UP001054837">
    <property type="component" value="Unassembled WGS sequence"/>
</dbReference>
<name>A0AAV4SKA8_9ARAC</name>
<reference evidence="2 3" key="1">
    <citation type="submission" date="2021-06" db="EMBL/GenBank/DDBJ databases">
        <title>Caerostris darwini draft genome.</title>
        <authorList>
            <person name="Kono N."/>
            <person name="Arakawa K."/>
        </authorList>
    </citation>
    <scope>NUCLEOTIDE SEQUENCE [LARGE SCALE GENOMIC DNA]</scope>
</reference>